<feature type="transmembrane region" description="Helical" evidence="1">
    <location>
        <begin position="212"/>
        <end position="235"/>
    </location>
</feature>
<keyword evidence="1" id="KW-0812">Transmembrane</keyword>
<dbReference type="Gene3D" id="1.10.287.70">
    <property type="match status" value="1"/>
</dbReference>
<feature type="transmembrane region" description="Helical" evidence="1">
    <location>
        <begin position="179"/>
        <end position="200"/>
    </location>
</feature>
<keyword evidence="1" id="KW-1133">Transmembrane helix</keyword>
<keyword evidence="3" id="KW-1185">Reference proteome</keyword>
<dbReference type="PANTHER" id="PTHR10217">
    <property type="entry name" value="VOLTAGE AND LIGAND GATED POTASSIUM CHANNEL"/>
    <property type="match status" value="1"/>
</dbReference>
<evidence type="ECO:0000256" key="1">
    <source>
        <dbReference type="SAM" id="Phobius"/>
    </source>
</evidence>
<dbReference type="PANTHER" id="PTHR10217:SF435">
    <property type="entry name" value="POTASSIUM VOLTAGE-GATED CHANNEL PROTEIN EAG"/>
    <property type="match status" value="1"/>
</dbReference>
<keyword evidence="1" id="KW-0472">Membrane</keyword>
<feature type="transmembrane region" description="Helical" evidence="1">
    <location>
        <begin position="398"/>
        <end position="423"/>
    </location>
</feature>
<dbReference type="Proteomes" id="UP001189429">
    <property type="component" value="Unassembled WGS sequence"/>
</dbReference>
<protein>
    <recommendedName>
        <fullName evidence="4">Ion transport domain-containing protein</fullName>
    </recommendedName>
</protein>
<reference evidence="2" key="1">
    <citation type="submission" date="2023-10" db="EMBL/GenBank/DDBJ databases">
        <authorList>
            <person name="Chen Y."/>
            <person name="Shah S."/>
            <person name="Dougan E. K."/>
            <person name="Thang M."/>
            <person name="Chan C."/>
        </authorList>
    </citation>
    <scope>NUCLEOTIDE SEQUENCE [LARGE SCALE GENOMIC DNA]</scope>
</reference>
<dbReference type="SUPFAM" id="SSF81324">
    <property type="entry name" value="Voltage-gated potassium channels"/>
    <property type="match status" value="1"/>
</dbReference>
<proteinExistence type="predicted"/>
<feature type="transmembrane region" description="Helical" evidence="1">
    <location>
        <begin position="255"/>
        <end position="280"/>
    </location>
</feature>
<evidence type="ECO:0008006" key="4">
    <source>
        <dbReference type="Google" id="ProtNLM"/>
    </source>
</evidence>
<evidence type="ECO:0000313" key="2">
    <source>
        <dbReference type="EMBL" id="CAK0824244.1"/>
    </source>
</evidence>
<evidence type="ECO:0000313" key="3">
    <source>
        <dbReference type="Proteomes" id="UP001189429"/>
    </source>
</evidence>
<sequence length="440" mass="48220">MADEEVAEEGAPARSARADVERALLEVAAGIAQAQEAQARLAGAVGALLRDGLAAADGADCGTPCAVRPSQPYALPQATASTSCAVGSAGHYPQHVASNGSLGKPPSTWPSSLEIRWSEMGEEKGAVMRINRSASRPTLERIFDDARSDGVRKSLSDGGTFSKLSMFQWSISHTSNVYMLYRLLGTALLLYDITTVPLTIAWDFPMVGFLRAMVWITAVFWTIDIGVCFTTSFHINGELVDNIPAIANNYLRSYFVIDVVIVMSDWVFLLVTNSVGWRVARLAKVGRLLRLVAMGRDANGRNIFRMIEEKCSDYWKLAFRFASMFATTLFCAHIVSCAWFLIGTSSPSDTGTNWIRESGLPLSDGSVWYQYTTAFHWAMVQICLGSNEVVCATSVERIFSVMCMAIGLLFGTTLVSTLSTAMFQVQMDHRENLKDDQVFE</sequence>
<organism evidence="2 3">
    <name type="scientific">Prorocentrum cordatum</name>
    <dbReference type="NCBI Taxonomy" id="2364126"/>
    <lineage>
        <taxon>Eukaryota</taxon>
        <taxon>Sar</taxon>
        <taxon>Alveolata</taxon>
        <taxon>Dinophyceae</taxon>
        <taxon>Prorocentrales</taxon>
        <taxon>Prorocentraceae</taxon>
        <taxon>Prorocentrum</taxon>
    </lineage>
</organism>
<comment type="caution">
    <text evidence="2">The sequence shown here is derived from an EMBL/GenBank/DDBJ whole genome shotgun (WGS) entry which is preliminary data.</text>
</comment>
<gene>
    <name evidence="2" type="ORF">PCOR1329_LOCUS24703</name>
</gene>
<dbReference type="EMBL" id="CAUYUJ010008546">
    <property type="protein sequence ID" value="CAK0824244.1"/>
    <property type="molecule type" value="Genomic_DNA"/>
</dbReference>
<name>A0ABN9RXX4_9DINO</name>
<feature type="transmembrane region" description="Helical" evidence="1">
    <location>
        <begin position="317"/>
        <end position="342"/>
    </location>
</feature>
<accession>A0ABN9RXX4</accession>
<dbReference type="InterPro" id="IPR050818">
    <property type="entry name" value="KCNH_animal-type"/>
</dbReference>